<feature type="transmembrane region" description="Helical" evidence="6">
    <location>
        <begin position="131"/>
        <end position="149"/>
    </location>
</feature>
<dbReference type="SUPFAM" id="SSF103481">
    <property type="entry name" value="Multidrug resistance efflux transporter EmrE"/>
    <property type="match status" value="2"/>
</dbReference>
<keyword evidence="4 6" id="KW-1133">Transmembrane helix</keyword>
<protein>
    <submittedName>
        <fullName evidence="8">DMT family transporter</fullName>
    </submittedName>
</protein>
<feature type="transmembrane region" description="Helical" evidence="6">
    <location>
        <begin position="249"/>
        <end position="270"/>
    </location>
</feature>
<dbReference type="InterPro" id="IPR037185">
    <property type="entry name" value="EmrE-like"/>
</dbReference>
<evidence type="ECO:0000256" key="2">
    <source>
        <dbReference type="ARBA" id="ARBA00007362"/>
    </source>
</evidence>
<proteinExistence type="inferred from homology"/>
<comment type="caution">
    <text evidence="8">The sequence shown here is derived from an EMBL/GenBank/DDBJ whole genome shotgun (WGS) entry which is preliminary data.</text>
</comment>
<feature type="domain" description="EamA" evidence="7">
    <location>
        <begin position="161"/>
        <end position="291"/>
    </location>
</feature>
<organism evidence="8 9">
    <name type="scientific">Halocynthiibacter halioticoli</name>
    <dbReference type="NCBI Taxonomy" id="2986804"/>
    <lineage>
        <taxon>Bacteria</taxon>
        <taxon>Pseudomonadati</taxon>
        <taxon>Pseudomonadota</taxon>
        <taxon>Alphaproteobacteria</taxon>
        <taxon>Rhodobacterales</taxon>
        <taxon>Paracoccaceae</taxon>
        <taxon>Halocynthiibacter</taxon>
    </lineage>
</organism>
<accession>A0AAE3LQT2</accession>
<dbReference type="InterPro" id="IPR000620">
    <property type="entry name" value="EamA_dom"/>
</dbReference>
<gene>
    <name evidence="8" type="ORF">OH136_04820</name>
</gene>
<feature type="transmembrane region" description="Helical" evidence="6">
    <location>
        <begin position="72"/>
        <end position="90"/>
    </location>
</feature>
<dbReference type="AlphaFoldDB" id="A0AAE3LQT2"/>
<evidence type="ECO:0000256" key="1">
    <source>
        <dbReference type="ARBA" id="ARBA00004141"/>
    </source>
</evidence>
<feature type="transmembrane region" description="Helical" evidence="6">
    <location>
        <begin position="12"/>
        <end position="31"/>
    </location>
</feature>
<keyword evidence="3 6" id="KW-0812">Transmembrane</keyword>
<evidence type="ECO:0000259" key="7">
    <source>
        <dbReference type="Pfam" id="PF00892"/>
    </source>
</evidence>
<dbReference type="Proteomes" id="UP001208041">
    <property type="component" value="Unassembled WGS sequence"/>
</dbReference>
<feature type="domain" description="EamA" evidence="7">
    <location>
        <begin position="11"/>
        <end position="145"/>
    </location>
</feature>
<evidence type="ECO:0000313" key="9">
    <source>
        <dbReference type="Proteomes" id="UP001208041"/>
    </source>
</evidence>
<feature type="transmembrane region" description="Helical" evidence="6">
    <location>
        <begin position="190"/>
        <end position="209"/>
    </location>
</feature>
<dbReference type="PANTHER" id="PTHR32322">
    <property type="entry name" value="INNER MEMBRANE TRANSPORTER"/>
    <property type="match status" value="1"/>
</dbReference>
<feature type="transmembrane region" description="Helical" evidence="6">
    <location>
        <begin position="37"/>
        <end position="60"/>
    </location>
</feature>
<dbReference type="GO" id="GO:0016020">
    <property type="term" value="C:membrane"/>
    <property type="evidence" value="ECO:0007669"/>
    <property type="project" value="UniProtKB-SubCell"/>
</dbReference>
<keyword evidence="9" id="KW-1185">Reference proteome</keyword>
<sequence length="308" mass="32842">MGPNVRPVDWLMIFLLGMTWGGTFLVQSLALRGISPFWLASARIGFAALFLAGIWSLRGFRLFEVRPSLRDTLKLLLVGICSTALPFMLLSWGQQYVASGFAGVSMAAVGLLVLPLAHFLVPHERLNLRKFLGFLIGFFGVVVLIGFQAFESSGNPLETAGRIACLTASAGYAISSVTMRNLPKVDPIGLAAMTMLIGTCVVVPTAFVVEGPVPKTDATTLGLLLLLALVPTAGANLLRVLVIRSAGPGFMSLTAYQVPVWAVIFGSVFLNEPLPASLVIALALILSGVAISQWGTLRRMFSPTSRLP</sequence>
<evidence type="ECO:0000256" key="5">
    <source>
        <dbReference type="ARBA" id="ARBA00023136"/>
    </source>
</evidence>
<evidence type="ECO:0000256" key="4">
    <source>
        <dbReference type="ARBA" id="ARBA00022989"/>
    </source>
</evidence>
<dbReference type="InterPro" id="IPR050638">
    <property type="entry name" value="AA-Vitamin_Transporters"/>
</dbReference>
<dbReference type="PANTHER" id="PTHR32322:SF2">
    <property type="entry name" value="EAMA DOMAIN-CONTAINING PROTEIN"/>
    <property type="match status" value="1"/>
</dbReference>
<reference evidence="8" key="1">
    <citation type="submission" date="2022-10" db="EMBL/GenBank/DDBJ databases">
        <authorList>
            <person name="Yue Y."/>
        </authorList>
    </citation>
    <scope>NUCLEOTIDE SEQUENCE</scope>
    <source>
        <strain evidence="8">Z654</strain>
    </source>
</reference>
<dbReference type="RefSeq" id="WP_263952702.1">
    <property type="nucleotide sequence ID" value="NZ_JAOYFC010000001.1"/>
</dbReference>
<keyword evidence="5 6" id="KW-0472">Membrane</keyword>
<evidence type="ECO:0000256" key="3">
    <source>
        <dbReference type="ARBA" id="ARBA00022692"/>
    </source>
</evidence>
<feature type="transmembrane region" description="Helical" evidence="6">
    <location>
        <begin position="96"/>
        <end position="119"/>
    </location>
</feature>
<feature type="transmembrane region" description="Helical" evidence="6">
    <location>
        <begin position="221"/>
        <end position="242"/>
    </location>
</feature>
<feature type="transmembrane region" description="Helical" evidence="6">
    <location>
        <begin position="276"/>
        <end position="297"/>
    </location>
</feature>
<evidence type="ECO:0000256" key="6">
    <source>
        <dbReference type="SAM" id="Phobius"/>
    </source>
</evidence>
<comment type="subcellular location">
    <subcellularLocation>
        <location evidence="1">Membrane</location>
        <topology evidence="1">Multi-pass membrane protein</topology>
    </subcellularLocation>
</comment>
<evidence type="ECO:0000313" key="8">
    <source>
        <dbReference type="EMBL" id="MCV6823873.1"/>
    </source>
</evidence>
<dbReference type="EMBL" id="JAOYFC010000001">
    <property type="protein sequence ID" value="MCV6823873.1"/>
    <property type="molecule type" value="Genomic_DNA"/>
</dbReference>
<comment type="similarity">
    <text evidence="2">Belongs to the EamA transporter family.</text>
</comment>
<name>A0AAE3LQT2_9RHOB</name>
<dbReference type="Pfam" id="PF00892">
    <property type="entry name" value="EamA"/>
    <property type="match status" value="2"/>
</dbReference>